<sequence length="50" mass="5945">LKLLGTWMHPPLRKFKLVLHNNNVEENPSFTYSSETDYTNMQDSHYNIGY</sequence>
<dbReference type="AlphaFoldDB" id="A0A1A8X5R5"/>
<dbReference type="Proteomes" id="UP000078546">
    <property type="component" value="Unassembled WGS sequence"/>
</dbReference>
<feature type="non-terminal residue" evidence="1">
    <location>
        <position position="1"/>
    </location>
</feature>
<reference evidence="2" key="1">
    <citation type="submission" date="2016-05" db="EMBL/GenBank/DDBJ databases">
        <authorList>
            <person name="Naeem Raeece"/>
        </authorList>
    </citation>
    <scope>NUCLEOTIDE SEQUENCE [LARGE SCALE GENOMIC DNA]</scope>
</reference>
<dbReference type="EMBL" id="FLQV01002006">
    <property type="protein sequence ID" value="SBT00593.1"/>
    <property type="molecule type" value="Genomic_DNA"/>
</dbReference>
<proteinExistence type="predicted"/>
<evidence type="ECO:0008006" key="3">
    <source>
        <dbReference type="Google" id="ProtNLM"/>
    </source>
</evidence>
<organism evidence="1 2">
    <name type="scientific">Plasmodium ovale curtisi</name>
    <dbReference type="NCBI Taxonomy" id="864141"/>
    <lineage>
        <taxon>Eukaryota</taxon>
        <taxon>Sar</taxon>
        <taxon>Alveolata</taxon>
        <taxon>Apicomplexa</taxon>
        <taxon>Aconoidasida</taxon>
        <taxon>Haemosporida</taxon>
        <taxon>Plasmodiidae</taxon>
        <taxon>Plasmodium</taxon>
        <taxon>Plasmodium (Plasmodium)</taxon>
    </lineage>
</organism>
<name>A0A1A8X5R5_PLAOA</name>
<protein>
    <recommendedName>
        <fullName evidence="3">PIR Superfamily Protein</fullName>
    </recommendedName>
</protein>
<evidence type="ECO:0000313" key="2">
    <source>
        <dbReference type="Proteomes" id="UP000078546"/>
    </source>
</evidence>
<gene>
    <name evidence="1" type="ORF">POVCU1_061040</name>
</gene>
<accession>A0A1A8X5R5</accession>
<evidence type="ECO:0000313" key="1">
    <source>
        <dbReference type="EMBL" id="SBT00593.1"/>
    </source>
</evidence>